<dbReference type="AlphaFoldDB" id="A0A1I2XVB4"/>
<name>A0A1I2XVB4_9FIRM</name>
<proteinExistence type="predicted"/>
<dbReference type="Proteomes" id="UP000199337">
    <property type="component" value="Unassembled WGS sequence"/>
</dbReference>
<protein>
    <submittedName>
        <fullName evidence="1">Uncharacterized protein</fullName>
    </submittedName>
</protein>
<keyword evidence="2" id="KW-1185">Reference proteome</keyword>
<evidence type="ECO:0000313" key="1">
    <source>
        <dbReference type="EMBL" id="SFH17448.1"/>
    </source>
</evidence>
<accession>A0A1I2XVB4</accession>
<sequence>MLRNDTEADMARSKDKSIKTYALMELIKGVFFYLAGQFKINVELIIDLE</sequence>
<organism evidence="1 2">
    <name type="scientific">Desulfotruncus arcticus DSM 17038</name>
    <dbReference type="NCBI Taxonomy" id="1121424"/>
    <lineage>
        <taxon>Bacteria</taxon>
        <taxon>Bacillati</taxon>
        <taxon>Bacillota</taxon>
        <taxon>Clostridia</taxon>
        <taxon>Eubacteriales</taxon>
        <taxon>Desulfallaceae</taxon>
        <taxon>Desulfotruncus</taxon>
    </lineage>
</organism>
<reference evidence="2" key="1">
    <citation type="submission" date="2016-10" db="EMBL/GenBank/DDBJ databases">
        <authorList>
            <person name="Varghese N."/>
            <person name="Submissions S."/>
        </authorList>
    </citation>
    <scope>NUCLEOTIDE SEQUENCE [LARGE SCALE GENOMIC DNA]</scope>
    <source>
        <strain evidence="2">DSM 17038</strain>
    </source>
</reference>
<evidence type="ECO:0000313" key="2">
    <source>
        <dbReference type="Proteomes" id="UP000199337"/>
    </source>
</evidence>
<gene>
    <name evidence="1" type="ORF">SAMN05660649_04141</name>
</gene>
<dbReference type="STRING" id="341036.SAMN05660649_04141"/>
<dbReference type="EMBL" id="FOOX01000019">
    <property type="protein sequence ID" value="SFH17448.1"/>
    <property type="molecule type" value="Genomic_DNA"/>
</dbReference>